<evidence type="ECO:0000256" key="2">
    <source>
        <dbReference type="RuleBase" id="RU363015"/>
    </source>
</evidence>
<keyword evidence="2" id="KW-0203">Cytokinin biosynthesis</keyword>
<evidence type="ECO:0000313" key="4">
    <source>
        <dbReference type="Proteomes" id="UP000664601"/>
    </source>
</evidence>
<evidence type="ECO:0000313" key="3">
    <source>
        <dbReference type="EMBL" id="MBO1305861.1"/>
    </source>
</evidence>
<dbReference type="PANTHER" id="PTHR31223">
    <property type="entry name" value="LOG FAMILY PROTEIN YJL055W"/>
    <property type="match status" value="1"/>
</dbReference>
<reference evidence="3 4" key="1">
    <citation type="submission" date="2021-03" db="EMBL/GenBank/DDBJ databases">
        <title>Enterococcal diversity collection.</title>
        <authorList>
            <person name="Gilmore M.S."/>
            <person name="Schwartzman J."/>
            <person name="Van Tyne D."/>
            <person name="Martin M."/>
            <person name="Earl A.M."/>
            <person name="Manson A.L."/>
            <person name="Straub T."/>
            <person name="Salamzade R."/>
            <person name="Saavedra J."/>
            <person name="Lebreton F."/>
            <person name="Prichula J."/>
            <person name="Schaufler K."/>
            <person name="Gaca A."/>
            <person name="Sgardioli B."/>
            <person name="Wagenaar J."/>
            <person name="Strong T."/>
        </authorList>
    </citation>
    <scope>NUCLEOTIDE SEQUENCE [LARGE SCALE GENOMIC DNA]</scope>
    <source>
        <strain evidence="3 4">669A</strain>
    </source>
</reference>
<comment type="caution">
    <text evidence="3">The sequence shown here is derived from an EMBL/GenBank/DDBJ whole genome shotgun (WGS) entry which is preliminary data.</text>
</comment>
<dbReference type="Pfam" id="PF03641">
    <property type="entry name" value="Lysine_decarbox"/>
    <property type="match status" value="1"/>
</dbReference>
<dbReference type="InterPro" id="IPR031100">
    <property type="entry name" value="LOG_fam"/>
</dbReference>
<dbReference type="EMBL" id="JAFREM010000011">
    <property type="protein sequence ID" value="MBO1305861.1"/>
    <property type="molecule type" value="Genomic_DNA"/>
</dbReference>
<dbReference type="InterPro" id="IPR005269">
    <property type="entry name" value="LOG"/>
</dbReference>
<name>A0ABS3L8A8_9ENTE</name>
<proteinExistence type="inferred from homology"/>
<sequence length="186" mass="20415">MNIAVYCGASVGNEPVYSENAQTLGTWIAENSHHLIYGGGKAGLMGVIADTVLAKGGSATGIIPTFLQKRELAHPNLEELIVVKTMSERKNKMIAAADVCIALPGGPGTLEEISEAISWARVGQNDSPCIFYDTNDYYRPLQDFFDKMVETDFLSASDRKKMCFAHTIQEIEDFIATYEPPQAKKY</sequence>
<accession>A0ABS3L8A8</accession>
<gene>
    <name evidence="3" type="ORF">JZO70_06805</name>
</gene>
<keyword evidence="4" id="KW-1185">Reference proteome</keyword>
<dbReference type="RefSeq" id="WP_207672788.1">
    <property type="nucleotide sequence ID" value="NZ_JAFREM010000011.1"/>
</dbReference>
<protein>
    <recommendedName>
        <fullName evidence="2">Cytokinin riboside 5'-monophosphate phosphoribohydrolase</fullName>
        <ecNumber evidence="2">3.2.2.n1</ecNumber>
    </recommendedName>
</protein>
<keyword evidence="2" id="KW-0378">Hydrolase</keyword>
<dbReference type="Proteomes" id="UP000664601">
    <property type="component" value="Unassembled WGS sequence"/>
</dbReference>
<evidence type="ECO:0000256" key="1">
    <source>
        <dbReference type="ARBA" id="ARBA00006763"/>
    </source>
</evidence>
<dbReference type="NCBIfam" id="TIGR00730">
    <property type="entry name" value="Rossman fold protein, TIGR00730 family"/>
    <property type="match status" value="1"/>
</dbReference>
<dbReference type="EC" id="3.2.2.n1" evidence="2"/>
<organism evidence="3 4">
    <name type="scientific">Candidatus Enterococcus moelleringii</name>
    <dbReference type="NCBI Taxonomy" id="2815325"/>
    <lineage>
        <taxon>Bacteria</taxon>
        <taxon>Bacillati</taxon>
        <taxon>Bacillota</taxon>
        <taxon>Bacilli</taxon>
        <taxon>Lactobacillales</taxon>
        <taxon>Enterococcaceae</taxon>
        <taxon>Enterococcus</taxon>
    </lineage>
</organism>
<dbReference type="SUPFAM" id="SSF102405">
    <property type="entry name" value="MCP/YpsA-like"/>
    <property type="match status" value="1"/>
</dbReference>
<dbReference type="PANTHER" id="PTHR31223:SF70">
    <property type="entry name" value="LOG FAMILY PROTEIN YJL055W"/>
    <property type="match status" value="1"/>
</dbReference>
<dbReference type="Gene3D" id="3.40.50.450">
    <property type="match status" value="1"/>
</dbReference>
<comment type="similarity">
    <text evidence="1 2">Belongs to the LOG family.</text>
</comment>